<comment type="caution">
    <text evidence="3">The sequence shown here is derived from an EMBL/GenBank/DDBJ whole genome shotgun (WGS) entry which is preliminary data.</text>
</comment>
<dbReference type="Proteomes" id="UP000016412">
    <property type="component" value="Unassembled WGS sequence"/>
</dbReference>
<dbReference type="eggNOG" id="COG1520">
    <property type="taxonomic scope" value="Bacteria"/>
</dbReference>
<dbReference type="InterPro" id="IPR002372">
    <property type="entry name" value="PQQ_rpt_dom"/>
</dbReference>
<keyword evidence="1" id="KW-0812">Transmembrane</keyword>
<evidence type="ECO:0000313" key="3">
    <source>
        <dbReference type="EMBL" id="ERF60173.1"/>
    </source>
</evidence>
<dbReference type="AlphaFoldDB" id="U1FK62"/>
<dbReference type="EMBL" id="AUZJ01000045">
    <property type="protein sequence ID" value="ERF60173.1"/>
    <property type="molecule type" value="Genomic_DNA"/>
</dbReference>
<gene>
    <name evidence="3" type="ORF">HMPREF1325_0794</name>
</gene>
<dbReference type="SUPFAM" id="SSF50998">
    <property type="entry name" value="Quinoprotein alcohol dehydrogenase-like"/>
    <property type="match status" value="1"/>
</dbReference>
<evidence type="ECO:0000256" key="1">
    <source>
        <dbReference type="SAM" id="Phobius"/>
    </source>
</evidence>
<dbReference type="PATRIC" id="fig|1125725.3.peg.1860"/>
<keyword evidence="1" id="KW-1133">Transmembrane helix</keyword>
<evidence type="ECO:0000259" key="2">
    <source>
        <dbReference type="Pfam" id="PF13360"/>
    </source>
</evidence>
<reference evidence="3 4" key="1">
    <citation type="submission" date="2013-08" db="EMBL/GenBank/DDBJ databases">
        <authorList>
            <person name="Durkin A.S."/>
            <person name="Haft D.R."/>
            <person name="McCorrison J."/>
            <person name="Torralba M."/>
            <person name="Gillis M."/>
            <person name="Haft D.H."/>
            <person name="Methe B."/>
            <person name="Sutton G."/>
            <person name="Nelson K.E."/>
        </authorList>
    </citation>
    <scope>NUCLEOTIDE SEQUENCE [LARGE SCALE GENOMIC DNA]</scope>
    <source>
        <strain evidence="3 4">VPI DR56BR1116</strain>
    </source>
</reference>
<dbReference type="Pfam" id="PF13360">
    <property type="entry name" value="PQQ_2"/>
    <property type="match status" value="1"/>
</dbReference>
<protein>
    <submittedName>
        <fullName evidence="3">PQQ-like domain protein</fullName>
    </submittedName>
</protein>
<proteinExistence type="predicted"/>
<keyword evidence="1" id="KW-0472">Membrane</keyword>
<dbReference type="InterPro" id="IPR011047">
    <property type="entry name" value="Quinoprotein_ADH-like_sf"/>
</dbReference>
<dbReference type="RefSeq" id="WP_021330873.1">
    <property type="nucleotide sequence ID" value="NZ_AUZJ01000045.1"/>
</dbReference>
<feature type="transmembrane region" description="Helical" evidence="1">
    <location>
        <begin position="7"/>
        <end position="24"/>
    </location>
</feature>
<organism evidence="3 4">
    <name type="scientific">Treponema socranskii subsp. socranskii VPI DR56BR1116 = ATCC 35536</name>
    <dbReference type="NCBI Taxonomy" id="1125725"/>
    <lineage>
        <taxon>Bacteria</taxon>
        <taxon>Pseudomonadati</taxon>
        <taxon>Spirochaetota</taxon>
        <taxon>Spirochaetia</taxon>
        <taxon>Spirochaetales</taxon>
        <taxon>Treponemataceae</taxon>
        <taxon>Treponema</taxon>
    </lineage>
</organism>
<sequence>MHKTSKFLYNLTIFLIFSAGNAIFSQSRAVERDFATEEPNWSLTLNGKIIAPPQATSYGFAVLTDGRTVYAASDDGTVLWQRQLGCRISPYLTVLDGDFLLTVFRGNTLTLLNPEGLPLWSVRVPFTLAASPFIGRDARIFVRGKTDIACYGIKGVCKWHIRTEEQDTQAIQELPDGSVVVLLVKPDNGKTTALRISPFGEIIEKFAFTGIVASCVSSSQGGILVTLKSGGAGLCAIDGKNKTSTKWALSRTKGSLPLPANDGSFFIPYSSTRAALVQPAGGDAAVTFYTLSDGEAATHYRVSGIDVSRISYIKPFLRGMAFADANSAVFCTERESAVWNVHLPDMNGSSDPWNYLLYTESGYLIMCKKSWTIAGFRVVQNVG</sequence>
<name>U1FK62_TRESO</name>
<feature type="domain" description="Pyrrolo-quinoline quinone repeat" evidence="2">
    <location>
        <begin position="68"/>
        <end position="196"/>
    </location>
</feature>
<dbReference type="STRING" id="1125725.HMPREF1325_0794"/>
<dbReference type="Gene3D" id="2.130.10.10">
    <property type="entry name" value="YVTN repeat-like/Quinoprotein amine dehydrogenase"/>
    <property type="match status" value="1"/>
</dbReference>
<evidence type="ECO:0000313" key="4">
    <source>
        <dbReference type="Proteomes" id="UP000016412"/>
    </source>
</evidence>
<accession>U1FK62</accession>
<dbReference type="InterPro" id="IPR015943">
    <property type="entry name" value="WD40/YVTN_repeat-like_dom_sf"/>
</dbReference>